<dbReference type="CDD" id="cd19542">
    <property type="entry name" value="CT_NRPS-like"/>
    <property type="match status" value="4"/>
</dbReference>
<keyword evidence="3" id="KW-0436">Ligase</keyword>
<feature type="domain" description="Carrier" evidence="6">
    <location>
        <begin position="2343"/>
        <end position="2419"/>
    </location>
</feature>
<dbReference type="CDD" id="cd05918">
    <property type="entry name" value="A_NRPS_SidN3_like"/>
    <property type="match status" value="5"/>
</dbReference>
<dbReference type="InterPro" id="IPR009081">
    <property type="entry name" value="PP-bd_ACP"/>
</dbReference>
<evidence type="ECO:0000259" key="6">
    <source>
        <dbReference type="PROSITE" id="PS50075"/>
    </source>
</evidence>
<dbReference type="Proteomes" id="UP000250140">
    <property type="component" value="Unassembled WGS sequence"/>
</dbReference>
<dbReference type="Gene3D" id="3.30.559.10">
    <property type="entry name" value="Chloramphenicol acetyltransferase-like domain"/>
    <property type="match status" value="9"/>
</dbReference>
<feature type="compositionally biased region" description="Polar residues" evidence="5">
    <location>
        <begin position="7187"/>
        <end position="7198"/>
    </location>
</feature>
<dbReference type="InterPro" id="IPR000873">
    <property type="entry name" value="AMP-dep_synth/lig_dom"/>
</dbReference>
<dbReference type="CDD" id="cd19534">
    <property type="entry name" value="E_NRPS"/>
    <property type="match status" value="3"/>
</dbReference>
<dbReference type="InterPro" id="IPR020845">
    <property type="entry name" value="AMP-binding_CS"/>
</dbReference>
<accession>A0A8E2FBY9</accession>
<dbReference type="Pfam" id="PF00668">
    <property type="entry name" value="Condensation"/>
    <property type="match status" value="10"/>
</dbReference>
<evidence type="ECO:0000256" key="3">
    <source>
        <dbReference type="ARBA" id="ARBA00022598"/>
    </source>
</evidence>
<dbReference type="FunFam" id="3.30.559.10:FF:000017">
    <property type="entry name" value="Nonribosomal peptide synthase Pes1"/>
    <property type="match status" value="3"/>
</dbReference>
<dbReference type="FunFam" id="3.30.559.10:FF:000037">
    <property type="entry name" value="Nonribosomal peptide synthase Pes1"/>
    <property type="match status" value="1"/>
</dbReference>
<dbReference type="FunFam" id="1.10.1200.10:FF:000024">
    <property type="entry name" value="Nonribosomal peptide synthase Pes1"/>
    <property type="match status" value="1"/>
</dbReference>
<protein>
    <submittedName>
        <fullName evidence="7">Nonribosomal peptide synthase</fullName>
    </submittedName>
</protein>
<dbReference type="GO" id="GO:0016874">
    <property type="term" value="F:ligase activity"/>
    <property type="evidence" value="ECO:0007669"/>
    <property type="project" value="UniProtKB-KW"/>
</dbReference>
<dbReference type="NCBIfam" id="NF003417">
    <property type="entry name" value="PRK04813.1"/>
    <property type="match status" value="5"/>
</dbReference>
<dbReference type="FunFam" id="3.30.559.10:FF:000031">
    <property type="entry name" value="Nonribosomal peptide synthase Pes1"/>
    <property type="match status" value="1"/>
</dbReference>
<dbReference type="InterPro" id="IPR010071">
    <property type="entry name" value="AA_adenyl_dom"/>
</dbReference>
<feature type="domain" description="Carrier" evidence="6">
    <location>
        <begin position="798"/>
        <end position="874"/>
    </location>
</feature>
<dbReference type="Gene3D" id="1.10.1200.10">
    <property type="entry name" value="ACP-like"/>
    <property type="match status" value="7"/>
</dbReference>
<dbReference type="Gene3D" id="3.30.559.30">
    <property type="entry name" value="Nonribosomal peptide synthetase, condensation domain"/>
    <property type="match status" value="10"/>
</dbReference>
<dbReference type="CDD" id="cd19545">
    <property type="entry name" value="FUM14_C_NRPS-like"/>
    <property type="match status" value="2"/>
</dbReference>
<dbReference type="PANTHER" id="PTHR45398:SF1">
    <property type="entry name" value="ENZYME, PUTATIVE (JCVI)-RELATED"/>
    <property type="match status" value="1"/>
</dbReference>
<feature type="compositionally biased region" description="Low complexity" evidence="5">
    <location>
        <begin position="1"/>
        <end position="18"/>
    </location>
</feature>
<feature type="domain" description="Carrier" evidence="6">
    <location>
        <begin position="3430"/>
        <end position="3506"/>
    </location>
</feature>
<dbReference type="SUPFAM" id="SSF47336">
    <property type="entry name" value="ACP-like"/>
    <property type="match status" value="7"/>
</dbReference>
<evidence type="ECO:0000256" key="5">
    <source>
        <dbReference type="SAM" id="MobiDB-lite"/>
    </source>
</evidence>
<feature type="region of interest" description="Disordered" evidence="5">
    <location>
        <begin position="7174"/>
        <end position="7209"/>
    </location>
</feature>
<dbReference type="InterPro" id="IPR020806">
    <property type="entry name" value="PKS_PP-bd"/>
</dbReference>
<proteinExistence type="inferred from homology"/>
<dbReference type="InterPro" id="IPR045851">
    <property type="entry name" value="AMP-bd_C_sf"/>
</dbReference>
<dbReference type="FunFam" id="3.30.559.30:FF:000005">
    <property type="entry name" value="Nonribosomal peptide synthase Pes1"/>
    <property type="match status" value="3"/>
</dbReference>
<feature type="domain" description="Carrier" evidence="6">
    <location>
        <begin position="6070"/>
        <end position="6146"/>
    </location>
</feature>
<dbReference type="Pfam" id="PF00501">
    <property type="entry name" value="AMP-binding"/>
    <property type="match status" value="5"/>
</dbReference>
<dbReference type="FunFam" id="3.30.559.30:FF:000003">
    <property type="entry name" value="Nonribosomal peptide synthase SidD"/>
    <property type="match status" value="2"/>
</dbReference>
<keyword evidence="1" id="KW-0596">Phosphopantetheine</keyword>
<sequence>MASNSRSSTSDSSTHSSTFLAESGPCQFPRLRTGVSGPRRPVSIRVSLEHLQKLQQLLASDEAALWNLLRTAWGILLRCYTGRDDVYFGYHESDLGALVSGGPTGSDIHLRTSVVRFLLDDTISLAKILEKSKGKSFSASLNALETSERQLFDTAVLLRSFPNKAVSNVTRHLPLNVLPEEYKIRLLIKSLNGSLSVFMEWWSSHLSMAQASAISSTLDRIISSILTVPDTILGELDHFSKRNMQQVLSWNNSALNKVERCIHDVIDDQILLRPDAEAVCAWDGTFSYRELGQSSDYLAEILVKLGVGPEVCVPLCFDKSKWTIVAMLGVMKAGGAFVPLDPTHPLPRLQTLARSVNANVLLCSRRHAELLATVSDTVLPVDENELVEPHAGNIERVNRAVSSNAAYLIFTSGSTGEPKGTVIEHSAYCSSAKAHTPRVHMNEDSRVLQFAAHTFDSSLIESLTPLMCGACICIPSEDARLNDIVGAINEMHVNHAIFTPSFVGFVNPTAVPELRTLVLAGEAMSPSHVATWSDINLVNGYGPTESSVSAVINSHVTAETDCKDIGFPVGVHCWLVDPSNHNHLVPVGCIGELLLEGPTLARCYLNNLDKTNESFIFDPAWSLKGDYSTLGRRFYKTGDLARYNSEHGSLSFVGRKDTQVKFHGQRIEIGEIEYHLSADPYTKHSLVLLPKSGHCERRLVAVISLSDSLACDAARSGAVMQIVQGSQKHSHTEDIRRRMSARLPAYMVPSTWLCVESIPMLTSGKLDRKTVARWVESMTLDDYLHVTQQPSSEEGHSAPATEVENQLISIWSRTLNIPLNQVSLDRSFLSLGGDSITAMTCMSQAKKSGLGLTVQDILRCKSIKQLANCVHTVENQIVYQENLNKPFALSPIQQLHFEVRTDRQGHFNQSFLLRLTRMIHKTDLVKAIETLIDRHSMLRARFSQGGPNGAWHQYITQDIPGSYRFRTHKVYSREQAEPAISSSQGCLNAQHGPVFAVDLFEINGQEQLVFLVGHHLVIDLVSWRIILEDLEETLEDPGTTATMQRSLPFQTWCRLQTEHCQGLSAGEVLPVDNVPVADLEYWGMENKPNNYGDVACEGFEIDSTTTSLLLTDCHKALKTETVDILLSTLLHSFSQIFANRGVPAVYSEGHGREPPSPDIDISRTVGWFTVVYPVYVPVTALEEVVETVKRIKDLRRRVPANGRPYFASRFLSTHGRNQFKHHSPMEVTFNFLGQYQQLEREGTLLQPMETMAGEAHAGGTAADFAHTTPRFGLFEISAVVVRGKIRFSFTFNRYMKRQQEIRRWIAQCRQTLSEVSRQLVNMNPQPTLSDFPLLSLTYDNLKSMQTEKLRRVGIYSMDAVEDIYPCSPIQQGLLLSRNKDASYYAVHGTYEVKLRHQEQVDPQRLADAWQQVIAHHAALRTIFVESLSSEGLYDQVVIRVGTTAAIHISCDGEEDVLDALNKQVPMSYEDGKISHRFTICQCASGRVFCRVEMSHVIMDGASMSIIFQDLGLAYARRLQGLPKPLYSNFIAYLKNQPPDSGVEFWKSYLSELEPCHFPILNDGISTAKKLHSVKIDFGELPQLQGFCDNSGFTLANAFHTAWGLTLRCYTGSEDICFGYLTSGRDAPVLGVEAAIGPFINMLVCRANMLGSISLDQVLGQVQKDYMDGLPYKHTSLAEVQHALRLSGVALFNTCLSYRKLPSTSITDQTLIAFSEHAPIHDPTEYPVSINIEISEKGAAIDLDYWTDSLSDGQAANVASTFTQSLRNIIYDTKLPISELEQAGNDAKEQIWAWNSHIPNVVNECVHMVVEKQTKLRPHAQAICAWDGKFTYCELDKLSKRLAHYLVNLGIGAETLVPICFDKSAWTIISMLAVLKAGGGCVPLDAKHPKNALETRVVATEAHVVLASPQRAHIFEDMVPYVVAVGPALLEQLSEIDTPAGTSVQPTNTSFIIFTSGSSGRPKGVVLEHSAIVTSAEAHGSALGVGPQTRFLQFAAYTFDNSLEEMFTTLMRGGCVCVPSENDRLNDLAKAINELDANFMDLTPTVAAFLQPSDVPKIKALAVGGETLTKKVVEIWGKAIPVHNQYGPSECSINSTHNGGSGSSEDVSNIGRSVGSVSWIVDSRDHNKLVPIGCAGELLIEGPILARGYLNDEEKTSKSFIEGPAWVSRDPYGTDRGRRRMYKTGDLVRYNSDGSLSYLGRKDTQVKLNGQRIELGEIEHHIKTNLPDDAQSTVELVTAGGAQSTKALAAFLHIPTNDLVSAVRNEEDFILPISPSFREIVQALEAAVMNLIPAYMVPTIYIPVSRMPLTSSGKLDRRILRTMAQRLSGDLVAAYRLGGKSGRMPSTRGEKELQHLWASVLAANTDSISADDNFFRRGGDSIGAMRLVAAARAKGILLTVANIFQAPKLSDMAHRAEILTEPSTKDLVQAPVQPFSLLRKEVPIRDLKEEVASICKIDFNSVEDIYPCTTVQEGLIALSSKQPGAYVAMSTYRLPTNINLPRFRKAWQKVADMEVVLRTRIVFTRSLGFLQVVVRERISWNSVPDIQSILATDRHLPPHDGGILSRYTIAGENTQAPYFIWTAHHALYDGWSLPILLSRVETHYRNAEVSNSDPPQYAKFVEYVSGIDSIESDRFWKARLSGPTVPQLPQLPHPGYEVQATSQVSHTAHISKPPNIDLTTATLVRAAWALVVSIYTSSGAVVFGEILTGRDVPVPGIEDIIGPTLATVPTSLHIDRDVSIEEFLQDIQKQLSTTIPYQFTGLQRIRRLSPETAVACDFQNLLAISSADPNPIDSFWEMTGSGTSGTNFYTYPLNVSCVVGDGRIDIEAHYDQVVIPTWQVTRMLYQLETVLNRLISKDGMHEKLGYMDVLSTQDQATIYHWNRDPIVFVDKCIHQVFREQVSLQPNLVAVCSWDISFTYAELDQLSTSLAHHLIDLDVASQELIPLCFEKSAFTIVAMLAVLKTGSAFVPLDPAHPVGRLQEIVSDMKAETILCSPRYQVLCESVAAQTFTVDLDTLKQLPSCYGALPSCASSAAAYAIFTSGTTGKPKGTLVGHSAFCSGAAAHAPAMLMTPPFRILQFASYTFDASLVEILTSLMVGGTVCVPSEFDRMNNVAAVVESMNVDIALWTPSFAQLVKPDDVPSLHTLILAGEAMSKSHVSTWAGKVNLVNGYGPSECSVAATVNSNMTMTTNPSNMGVRLDRCWVVDPQNHHRLAPIGSVGELLVEGPTLAKGYLNNVAKTEEVFIENPMWAKKGFNYPDLSPNRRMYKTGDLVRFCSDTTGEMIYLGRKDTQAKVNGQRLELDEVEHHLNAEDAVQHVLVCLPKSGPCANRLVAVLSLQELPWANVVTRDPQIVVSPVAFSIVAKVQARLRSHLPAYMIPSKWVILQKLPLLASGKLDRKYIADYVENMSDEVHDKISVTEATERNSNDSQISGVDRQLQLIWGHVLNLTPERVGFNQSFLHLGGDSISAMQVMARCRSEGIGVTVQDIIRSRSIMDLASRVSLPKQAAYEGEDAHEFDLSPIQQLYFTCVGSHVSQFNQSVLLRFRHRANSEDVSRNIKALVNTHSMLRARFRKDGTGNWRQRITTDIPGSYRFRTHNIMNAARIKTRIEDSQKSLDVQKGPILAIDLFNVGENDVQLFIAAHHLVIDVFSWHIILQDFEDLFTVGRINSQNSLSFQSWCRLQSANAQQQNGKLVLPHHDASAADLDYWGMADKPNLYGDVVSEEIEFDSKTTDLLLGSCHESLHTDTLDVLLAVLLQAYRNVFSDRQITPTIYNEGHGREPWEANLDLSRTVGWFTTLCPVHLPSESSNNDLINAIRWVKDYRRRLPGKGRAYFAYRLLTSQGRDEYGSHWPMEMAFNYLGQMQQLERKDTILQAVDGGQSVNTLSDISGDVPRFALIEVSAIVTNGKMKLSFSYNKLMKHQSTIKKWIAECQYLLHEAPERLMSQKIERTLSDFPLSPLAYRSAEKLARRAQEIGLSSLEEIEDFYPCSPMQRGLLLSQMKDPKRYAYRSVFEVRSARGKCQVDLDMLSRAWQKVVQRHAALRTVFVESVSQDDLMDQVVIKQMDGRTKTLDCQDEEVAGAFSALQPLDYSEKKPPHRLALCKTTTGRVFCSLEISHVISDGSSMPILLRDLANSYVGATAVDDTVPLYSDYIAYIQQQPRDESIYYWKEFLTDVEPCLFPTLSDGEADSIGTLSSHIIKLELMAELQAFCTEVGVTMSNVLQLVWALVLRCYTGSDDVCFGYLASGRDMPVKNIEQAVGTFINMLVCRINLPDDLELGEALSKIQRDFANSMAHQSCSLAEVQHELGLSGISLFNTAFTYQKRAGTGEQDQSALLYDVVEAHDPSEYGIAINIEATDISMEAHFTYWSNILSDAQARNVATTFEQVLRDLIRSQHEDRTVGDLEFAGEDGRQQICTWNSNMPRKVEKCIHEIIEQQALLRPLSTPAICGWDANFTYTELETATTCLARRLVRLGTGPEVYVPLCFEKSAWTIVAQLAILKAGGAFVSLDPSFPESRLQHLINDVGASLVLCSSKYKDKASKVSKIVFVVDRNAINQLSNLPATPPSPGAFAKPSNPAYVIFTSGTTGLPKGTVVEHGAFCTGAVAHSEAMFMRPNSRVFQFASYTFDASMMEIFSTLLTGGCVCIPSDQDRINDIAGAIRKMSINWALLTPSVAGTLKPENVPSLKVLVTGGEAMSAGHINKWGKRCTLVNAYGPTECSVIATTSTKVDENGRELNSDRFNIGTAVGGRAWIVDHRNYNRLVPLGAVGELVIEGRLVARGYLNNEKKTSEVFVEHPEWTRHPGFSKAFYYHERMYRTGDLVRYNSDGSICYISRKDTQIKLNGQRIELGEIEYQCRQYLPDQAQAAVDLVIPTSRVATKALAVFFSLSTNDYEGQLASSEDELLLPMDDTIRLTAQTLESSLASVLPTYMVPQLFVPVSKMPWMSSGKLDRRKLRQLVEKLSKEATSDYRLSASVSKRNPATEMERKLQGLWEKIMKLSPGSIGADDNFFRLGGDSLAAMSLVGAARSQNISLTVANIFQKPKLSDLAKTCENLKEDFQPELKPFALLRSPQNLPRIMQEVGDQCQVREDLIQDIYPCSSLQSGLITLTTKQPGAYIAQNAFRLSQDVDINRFKWAWQKVIDDTDMLRTRIVHTTTSGFLQVVIKEERINWHTAGDLQDASEEISELPVHNGGPLTRYTVVGGNSSANRYFVWAIHHALYDGWSLPLILKHVEEVYLKGGTSRTQPPYAKFIEYLQKTDLKSSENFWKSHLAGVSLTHFPQTPHSAAEKSPSFQTATHSVNIARKEVDSNITVPTIIRAAWAMLLAAYTGDDDVVFGETLIGRNINVPDITEIVGPTFTTIPTRIRLNRNTTVSQFIREVHEMSTNIIPHQHLGLQHIKRLGSDSTMACEFQNLLSIQTAEEKSQEGLWDFQSSGSAENFFTHPLVTECKVSNAGIEIVIYHNEHILSAWQVERLLHQFEAVLKQLGTASKNKTTKLGDLDIFSLEDETIVARWNHRTPHAIDNCIHDLFIEKALARPDSQAICAWDGNMTYQELDDYASRLALHLVTLGVGAETLVPICLDRSAWTIVAILAILIAGGAFVPLDPSHPLSRHKEILKETDAGLILCQPEYSSRFLGVVNEQVLIDKDVIHTLPRLSHLGELSYRSCSSDTAYVIFTSGSTGRAKGVVIEHRAFCSSSAAFAKAMLMNADCRIFHFASLTFDAAVMEILTTLTLGACICIPSPEERLKDIAGAMCNMAVNWSLLTPSVASLIEPSSVPPLRTLVCGGEALLKETVEKWADQVSLMNAYGPAEASVIVAVNSRLSVDRHPSIIGQGTAAVSTWIVDINDHNKLAPVGAVGELVVGGPAIARGYLKNPKKTAESFIENPTWAARFAARTQRIYKTGDLVRYGSNGALEFIGRKDNQVKLNGQRMELGEIENRLDGDPRIRHALVVMPKSGPCKKRLVAVLSLNSLTLREMSLLPDTCELVKGREQLQKARKESSEIRSRLSDLLPAYMVPQTWAVIKAMPMLVSGKLDRRQVDTWINSLDVESYERITAVEPECELEIEATGTAKMLQQAWVQVLNIPLEKVKLNQSFLSLGGDSITAMAVISRCRKEGVDLSLQDILRCKSILQLTQVAGSLKMVHQYEERIDEPFDLSPIQRLYFMSAAGHQGHARFNQSFSLRISKPAQPDTIKRAIAFVVSQHSMLRARFSRNNNGVWQQRITRNTSSSYRYRTHRLNSLGEIAALAADTQAGLHIERGPVFAVDLFDMKDGEQMIFLAAHHLCVDMVSWRIVLQDLQEFLDGSSLGASSPLPFQIWCSLQMENTREIDPGSLLPFDVYPADLAYWGMVGQPNTYSQVEIEEFTLDRAHTEMALGDCHKALNTEPIDLFLAAIAHSFTRIFADRATPTLYNETHGREAGWNPEIDLSRTVGWFTTIYPLTVPVKLGDEGHDDFIDTLRQTKDIRRRIPENGRPYFAHRFLTDEGLSKSKDIGVLMEIAFNYLGRMQQLERDNSLFQQVELTENHEANKATGDTGPSTARLALFEISAIVLNGKLQVTLMYNRNINRTGDVRNWMIECKRTLEEMVSRLAHTPASPTLSDYPLMPMAYDGLRKLVQDVFPKIGVRHFSQVEDVYPCSPIQQGLLISQIRDPSTYIFHTIFEARHARPGVRLDAHKIGKAWQKVVDRHAALRTIFVDSVYRGGVFDQVVVKNVDSGVKYIRCADRDAITKLNAISIHETAFKKQTQLPHQLTVCTTTSGRVLVKAEINHVVIDGSSISIILDDLTAAYEDTLEDGPGPLYSEYIKFIRSQPPPSSALQFWTTYLKGIQPCHFPTLNRSSTTEKRLSSVKMEFNRFSQLQEFSEKTTVTLANIMHTAWAVVLRKYTGLDDVCFGYLSAGRDAPIKNIQHIVGAFINMLCCRVKVSNCSTLVDLSRTTQEDYLESIPYQRCSLAQVQHGLGLAGKALYNTSLSIQNHSRASDRPEESIVYDVEEAHDPSEYVVTVNIETAKNEEGVVFRYWSHLISEDQAMQLARTFAETLDNFINKSWQTASQLDTPKEQPERKIVTRPRPSRIDTQNSANQKHLTRQLVPNFAETLQNPVQQLMARPITQSIQPQIQQTTQEPIRPPIQQSVLNDSVALKQIVNQCVQQIIEQMFKTGAFVPSTTDVMEDLVSDRPAGPSLGSGPNTPSTNQSRGELGGDQFVEPAPNRRSMAAQITKRGRSAQTEKKLLAIWSSMLDLSVDSINKDDSFFELGGDSITAMRLVGAARDEGLALTVADVFRNPSFEDMAAIIRVASIMSTYLTDTDFEEYNAHKQALHKTSVHDPYERFSLVKATNVDIFLQSKICPKVGVFKGGIADVLPVTDFQSLAITGTLLESRWMLNYFYLDGSGVLDLRQLKQSCFRLVQAFDILRTVFLPSGDRFLQVVLRKLRPEFQAFETEQDLDEFTAMLQKRDQDQGPRLGEPFVQFTVAKQKFSSRHRIFIRISHAQYDGVCFPRIMAALQAGYQGEPISSTPSFANYVRASAGTVTSDHYQHWKTLLKGSSMTEVVHRNGPNYRRSAGATTCLKQKVHLPHILHGNITTASVVKAAWAYVLAQISAHSDVVFGHTISGRNAAVDGVENIIGPCLNLVPVRVQFEPFWVALDLLRHVQDQQVANMPYEALGFREIIKHCTEWPDWTNFTTAIQHQNFSRGSAIQLGHNMYELGAVGTEEDFADFSILSTPLEEPYMFEISLTFSLNGAITTTFAEKAFNMLCTAAGDFSKNPGTSLIPPSELHCLRPQTIGDITIVSDDLFQSTHLHGLSRAEILVISDVVSRAWHQVLRDANDACTPIQLDSSFFELGGDIMGLAQIAWQLEQEGFKVRVEDLIDHPTMLGQMAVLSLHNSRAAAKPADSQPSLIGTPSPPMRALTELEPIPLQRMGRSNTFVKAVSLARRMVKRNTRPTQPVTPA</sequence>
<dbReference type="Gene3D" id="3.30.300.30">
    <property type="match status" value="5"/>
</dbReference>
<dbReference type="Gene3D" id="3.40.50.12780">
    <property type="entry name" value="N-terminal domain of ligase-like"/>
    <property type="match status" value="3"/>
</dbReference>
<dbReference type="FunFam" id="3.30.559.10:FF:000016">
    <property type="entry name" value="Nonribosomal peptide synthase Pes1"/>
    <property type="match status" value="3"/>
</dbReference>
<keyword evidence="2" id="KW-0597">Phosphoprotein</keyword>
<dbReference type="PROSITE" id="PS00012">
    <property type="entry name" value="PHOSPHOPANTETHEINE"/>
    <property type="match status" value="1"/>
</dbReference>
<dbReference type="NCBIfam" id="TIGR01733">
    <property type="entry name" value="AA-adenyl-dom"/>
    <property type="match status" value="5"/>
</dbReference>
<comment type="similarity">
    <text evidence="4">Belongs to the NRP synthetase family.</text>
</comment>
<feature type="domain" description="Carrier" evidence="6">
    <location>
        <begin position="7811"/>
        <end position="7887"/>
    </location>
</feature>
<dbReference type="Gene3D" id="3.40.50.980">
    <property type="match status" value="4"/>
</dbReference>
<organism evidence="7 8">
    <name type="scientific">Glonium stellatum</name>
    <dbReference type="NCBI Taxonomy" id="574774"/>
    <lineage>
        <taxon>Eukaryota</taxon>
        <taxon>Fungi</taxon>
        <taxon>Dikarya</taxon>
        <taxon>Ascomycota</taxon>
        <taxon>Pezizomycotina</taxon>
        <taxon>Dothideomycetes</taxon>
        <taxon>Pleosporomycetidae</taxon>
        <taxon>Gloniales</taxon>
        <taxon>Gloniaceae</taxon>
        <taxon>Glonium</taxon>
    </lineage>
</organism>
<dbReference type="PROSITE" id="PS50075">
    <property type="entry name" value="CARRIER"/>
    <property type="match status" value="7"/>
</dbReference>
<dbReference type="OrthoDB" id="416786at2759"/>
<evidence type="ECO:0000256" key="1">
    <source>
        <dbReference type="ARBA" id="ARBA00022450"/>
    </source>
</evidence>
<dbReference type="PANTHER" id="PTHR45398">
    <property type="match status" value="1"/>
</dbReference>
<evidence type="ECO:0000256" key="2">
    <source>
        <dbReference type="ARBA" id="ARBA00022553"/>
    </source>
</evidence>
<gene>
    <name evidence="7" type="ORF">AOQ84DRAFT_223375</name>
</gene>
<reference evidence="7 8" key="1">
    <citation type="journal article" date="2016" name="Nat. Commun.">
        <title>Ectomycorrhizal ecology is imprinted in the genome of the dominant symbiotic fungus Cenococcum geophilum.</title>
        <authorList>
            <consortium name="DOE Joint Genome Institute"/>
            <person name="Peter M."/>
            <person name="Kohler A."/>
            <person name="Ohm R.A."/>
            <person name="Kuo A."/>
            <person name="Krutzmann J."/>
            <person name="Morin E."/>
            <person name="Arend M."/>
            <person name="Barry K.W."/>
            <person name="Binder M."/>
            <person name="Choi C."/>
            <person name="Clum A."/>
            <person name="Copeland A."/>
            <person name="Grisel N."/>
            <person name="Haridas S."/>
            <person name="Kipfer T."/>
            <person name="LaButti K."/>
            <person name="Lindquist E."/>
            <person name="Lipzen A."/>
            <person name="Maire R."/>
            <person name="Meier B."/>
            <person name="Mihaltcheva S."/>
            <person name="Molinier V."/>
            <person name="Murat C."/>
            <person name="Poggeler S."/>
            <person name="Quandt C.A."/>
            <person name="Sperisen C."/>
            <person name="Tritt A."/>
            <person name="Tisserant E."/>
            <person name="Crous P.W."/>
            <person name="Henrissat B."/>
            <person name="Nehls U."/>
            <person name="Egli S."/>
            <person name="Spatafora J.W."/>
            <person name="Grigoriev I.V."/>
            <person name="Martin F.M."/>
        </authorList>
    </citation>
    <scope>NUCLEOTIDE SEQUENCE [LARGE SCALE GENOMIC DNA]</scope>
    <source>
        <strain evidence="7 8">CBS 207.34</strain>
    </source>
</reference>
<dbReference type="FunFam" id="3.40.50.980:FF:000001">
    <property type="entry name" value="Non-ribosomal peptide synthetase"/>
    <property type="match status" value="2"/>
</dbReference>
<dbReference type="InterPro" id="IPR036736">
    <property type="entry name" value="ACP-like_sf"/>
</dbReference>
<dbReference type="FunFam" id="3.30.559.30:FF:000002">
    <property type="entry name" value="Nonribosomal peptide synthase Pes1"/>
    <property type="match status" value="3"/>
</dbReference>
<name>A0A8E2FBY9_9PEZI</name>
<evidence type="ECO:0000313" key="7">
    <source>
        <dbReference type="EMBL" id="OCL14025.1"/>
    </source>
</evidence>
<dbReference type="SUPFAM" id="SSF52777">
    <property type="entry name" value="CoA-dependent acyltransferases"/>
    <property type="match status" value="19"/>
</dbReference>
<dbReference type="GO" id="GO:0019748">
    <property type="term" value="P:secondary metabolic process"/>
    <property type="evidence" value="ECO:0007669"/>
    <property type="project" value="UniProtKB-ARBA"/>
</dbReference>
<evidence type="ECO:0000256" key="4">
    <source>
        <dbReference type="ARBA" id="ARBA00029454"/>
    </source>
</evidence>
<dbReference type="Gene3D" id="2.30.38.10">
    <property type="entry name" value="Luciferase, Domain 3"/>
    <property type="match status" value="2"/>
</dbReference>
<feature type="domain" description="Carrier" evidence="6">
    <location>
        <begin position="7224"/>
        <end position="7300"/>
    </location>
</feature>
<dbReference type="InterPro" id="IPR006162">
    <property type="entry name" value="Ppantetheine_attach_site"/>
</dbReference>
<evidence type="ECO:0000313" key="8">
    <source>
        <dbReference type="Proteomes" id="UP000250140"/>
    </source>
</evidence>
<keyword evidence="8" id="KW-1185">Reference proteome</keyword>
<dbReference type="FunFam" id="1.10.1200.10:FF:000005">
    <property type="entry name" value="Nonribosomal peptide synthetase 1"/>
    <property type="match status" value="4"/>
</dbReference>
<dbReference type="SMART" id="SM00823">
    <property type="entry name" value="PKS_PP"/>
    <property type="match status" value="4"/>
</dbReference>
<dbReference type="InterPro" id="IPR001242">
    <property type="entry name" value="Condensation_dom"/>
</dbReference>
<dbReference type="FunFam" id="3.40.50.12780:FF:000014">
    <property type="entry name" value="Nonribosomal peptide synthetase 1"/>
    <property type="match status" value="5"/>
</dbReference>
<dbReference type="SMART" id="SM01294">
    <property type="entry name" value="PKS_PP_betabranch"/>
    <property type="match status" value="1"/>
</dbReference>
<dbReference type="EMBL" id="KV748631">
    <property type="protein sequence ID" value="OCL14025.1"/>
    <property type="molecule type" value="Genomic_DNA"/>
</dbReference>
<dbReference type="PROSITE" id="PS00455">
    <property type="entry name" value="AMP_BINDING"/>
    <property type="match status" value="4"/>
</dbReference>
<dbReference type="GO" id="GO:0031177">
    <property type="term" value="F:phosphopantetheine binding"/>
    <property type="evidence" value="ECO:0007669"/>
    <property type="project" value="InterPro"/>
</dbReference>
<feature type="domain" description="Carrier" evidence="6">
    <location>
        <begin position="4983"/>
        <end position="5059"/>
    </location>
</feature>
<dbReference type="Pfam" id="PF00550">
    <property type="entry name" value="PP-binding"/>
    <property type="match status" value="7"/>
</dbReference>
<dbReference type="SUPFAM" id="SSF56801">
    <property type="entry name" value="Acetyl-CoA synthetase-like"/>
    <property type="match status" value="5"/>
</dbReference>
<dbReference type="FunFam" id="3.30.300.30:FF:000015">
    <property type="entry name" value="Nonribosomal peptide synthase SidD"/>
    <property type="match status" value="5"/>
</dbReference>
<feature type="region of interest" description="Disordered" evidence="5">
    <location>
        <begin position="1"/>
        <end position="25"/>
    </location>
</feature>
<dbReference type="InterPro" id="IPR042099">
    <property type="entry name" value="ANL_N_sf"/>
</dbReference>
<dbReference type="InterPro" id="IPR023213">
    <property type="entry name" value="CAT-like_dom_sf"/>
</dbReference>